<dbReference type="GO" id="GO:0000287">
    <property type="term" value="F:magnesium ion binding"/>
    <property type="evidence" value="ECO:0007669"/>
    <property type="project" value="InterPro"/>
</dbReference>
<proteinExistence type="predicted"/>
<reference evidence="1" key="1">
    <citation type="submission" date="2020-05" db="EMBL/GenBank/DDBJ databases">
        <authorList>
            <person name="Chiriac C."/>
            <person name="Salcher M."/>
            <person name="Ghai R."/>
            <person name="Kavagutti S V."/>
        </authorList>
    </citation>
    <scope>NUCLEOTIDE SEQUENCE</scope>
</reference>
<gene>
    <name evidence="1" type="ORF">UFOVP996_49</name>
</gene>
<dbReference type="SUPFAM" id="SSF103084">
    <property type="entry name" value="Holliday junction resolvase RusA"/>
    <property type="match status" value="1"/>
</dbReference>
<dbReference type="InterPro" id="IPR008822">
    <property type="entry name" value="Endonuclease_RusA-like"/>
</dbReference>
<dbReference type="EMBL" id="LR796927">
    <property type="protein sequence ID" value="CAB4175852.1"/>
    <property type="molecule type" value="Genomic_DNA"/>
</dbReference>
<dbReference type="Gene3D" id="3.30.1330.70">
    <property type="entry name" value="Holliday junction resolvase RusA"/>
    <property type="match status" value="1"/>
</dbReference>
<name>A0A6J5PXI4_9CAUD</name>
<dbReference type="GO" id="GO:0006281">
    <property type="term" value="P:DNA repair"/>
    <property type="evidence" value="ECO:0007669"/>
    <property type="project" value="InterPro"/>
</dbReference>
<evidence type="ECO:0000313" key="1">
    <source>
        <dbReference type="EMBL" id="CAB4175852.1"/>
    </source>
</evidence>
<organism evidence="1">
    <name type="scientific">uncultured Caudovirales phage</name>
    <dbReference type="NCBI Taxonomy" id="2100421"/>
    <lineage>
        <taxon>Viruses</taxon>
        <taxon>Duplodnaviria</taxon>
        <taxon>Heunggongvirae</taxon>
        <taxon>Uroviricota</taxon>
        <taxon>Caudoviricetes</taxon>
        <taxon>Peduoviridae</taxon>
        <taxon>Maltschvirus</taxon>
        <taxon>Maltschvirus maltsch</taxon>
    </lineage>
</organism>
<dbReference type="Pfam" id="PF05866">
    <property type="entry name" value="RusA"/>
    <property type="match status" value="1"/>
</dbReference>
<protein>
    <submittedName>
        <fullName evidence="1">Rus Holliday junction resolvase</fullName>
    </submittedName>
</protein>
<dbReference type="GO" id="GO:0006310">
    <property type="term" value="P:DNA recombination"/>
    <property type="evidence" value="ECO:0007669"/>
    <property type="project" value="InterPro"/>
</dbReference>
<sequence length="140" mass="15380">MSISVCFYVDTTPVPKGRPRFRSMGKFVSTYTDTKTRSFEALIAEQAKDAMGDMEPLETPLTVFLHFTLPIPASASKKAKEALLNAPHTKKPDIDNLCKSVLDGMAGIIFKNDGQIASLHATKKYGNVGFINVLVKEEND</sequence>
<accession>A0A6J5PXI4</accession>
<dbReference type="InterPro" id="IPR036614">
    <property type="entry name" value="RusA-like_sf"/>
</dbReference>